<dbReference type="EMBL" id="JARIHO010000005">
    <property type="protein sequence ID" value="KAJ7361486.1"/>
    <property type="molecule type" value="Genomic_DNA"/>
</dbReference>
<protein>
    <submittedName>
        <fullName evidence="1">Uncharacterized protein</fullName>
    </submittedName>
</protein>
<accession>A0AAD7AKM2</accession>
<proteinExistence type="predicted"/>
<organism evidence="1 2">
    <name type="scientific">Mycena albidolilacea</name>
    <dbReference type="NCBI Taxonomy" id="1033008"/>
    <lineage>
        <taxon>Eukaryota</taxon>
        <taxon>Fungi</taxon>
        <taxon>Dikarya</taxon>
        <taxon>Basidiomycota</taxon>
        <taxon>Agaricomycotina</taxon>
        <taxon>Agaricomycetes</taxon>
        <taxon>Agaricomycetidae</taxon>
        <taxon>Agaricales</taxon>
        <taxon>Marasmiineae</taxon>
        <taxon>Mycenaceae</taxon>
        <taxon>Mycena</taxon>
    </lineage>
</organism>
<dbReference type="AlphaFoldDB" id="A0AAD7AKM2"/>
<sequence>MTFFVLHASLKHCGPFSCTNQRLASGVPRQNLVPNIPEKPLDMSEPAWIHLAFDPQCHFCWAKGVRVVEWRFRVRICGKCNKIHMTTSKPPAKDSTESLIHDMVPQRSSKKGNSTYLIRDYQAVAAKYSAITSPEDSKTFVAERKELIKHIYTHAEQCEVCAVQSF</sequence>
<gene>
    <name evidence="1" type="ORF">DFH08DRAFT_375731</name>
</gene>
<dbReference type="Proteomes" id="UP001218218">
    <property type="component" value="Unassembled WGS sequence"/>
</dbReference>
<evidence type="ECO:0000313" key="1">
    <source>
        <dbReference type="EMBL" id="KAJ7361486.1"/>
    </source>
</evidence>
<comment type="caution">
    <text evidence="1">The sequence shown here is derived from an EMBL/GenBank/DDBJ whole genome shotgun (WGS) entry which is preliminary data.</text>
</comment>
<evidence type="ECO:0000313" key="2">
    <source>
        <dbReference type="Proteomes" id="UP001218218"/>
    </source>
</evidence>
<keyword evidence="2" id="KW-1185">Reference proteome</keyword>
<reference evidence="1" key="1">
    <citation type="submission" date="2023-03" db="EMBL/GenBank/DDBJ databases">
        <title>Massive genome expansion in bonnet fungi (Mycena s.s.) driven by repeated elements and novel gene families across ecological guilds.</title>
        <authorList>
            <consortium name="Lawrence Berkeley National Laboratory"/>
            <person name="Harder C.B."/>
            <person name="Miyauchi S."/>
            <person name="Viragh M."/>
            <person name="Kuo A."/>
            <person name="Thoen E."/>
            <person name="Andreopoulos B."/>
            <person name="Lu D."/>
            <person name="Skrede I."/>
            <person name="Drula E."/>
            <person name="Henrissat B."/>
            <person name="Morin E."/>
            <person name="Kohler A."/>
            <person name="Barry K."/>
            <person name="LaButti K."/>
            <person name="Morin E."/>
            <person name="Salamov A."/>
            <person name="Lipzen A."/>
            <person name="Mereny Z."/>
            <person name="Hegedus B."/>
            <person name="Baldrian P."/>
            <person name="Stursova M."/>
            <person name="Weitz H."/>
            <person name="Taylor A."/>
            <person name="Grigoriev I.V."/>
            <person name="Nagy L.G."/>
            <person name="Martin F."/>
            <person name="Kauserud H."/>
        </authorList>
    </citation>
    <scope>NUCLEOTIDE SEQUENCE</scope>
    <source>
        <strain evidence="1">CBHHK002</strain>
    </source>
</reference>
<name>A0AAD7AKM2_9AGAR</name>